<evidence type="ECO:0000313" key="2">
    <source>
        <dbReference type="Proteomes" id="UP001595528"/>
    </source>
</evidence>
<dbReference type="PANTHER" id="PTHR33221">
    <property type="entry name" value="WINGED HELIX-TURN-HELIX TRANSCRIPTIONAL REGULATOR, RRF2 FAMILY"/>
    <property type="match status" value="1"/>
</dbReference>
<dbReference type="PROSITE" id="PS51197">
    <property type="entry name" value="HTH_RRF2_2"/>
    <property type="match status" value="1"/>
</dbReference>
<dbReference type="Proteomes" id="UP001595528">
    <property type="component" value="Unassembled WGS sequence"/>
</dbReference>
<dbReference type="SUPFAM" id="SSF46785">
    <property type="entry name" value="Winged helix' DNA-binding domain"/>
    <property type="match status" value="1"/>
</dbReference>
<protein>
    <submittedName>
        <fullName evidence="1">Rrf2 family transcriptional regulator</fullName>
    </submittedName>
</protein>
<dbReference type="RefSeq" id="WP_379906659.1">
    <property type="nucleotide sequence ID" value="NZ_JBHRTR010000054.1"/>
</dbReference>
<dbReference type="Pfam" id="PF02082">
    <property type="entry name" value="Rrf2"/>
    <property type="match status" value="1"/>
</dbReference>
<proteinExistence type="predicted"/>
<name>A0ABV7LA73_9PROT</name>
<accession>A0ABV7LA73</accession>
<dbReference type="EMBL" id="JBHRTR010000054">
    <property type="protein sequence ID" value="MFC3231195.1"/>
    <property type="molecule type" value="Genomic_DNA"/>
</dbReference>
<dbReference type="Gene3D" id="1.10.10.10">
    <property type="entry name" value="Winged helix-like DNA-binding domain superfamily/Winged helix DNA-binding domain"/>
    <property type="match status" value="1"/>
</dbReference>
<gene>
    <name evidence="1" type="ORF">ACFOGJ_28365</name>
</gene>
<dbReference type="InterPro" id="IPR000944">
    <property type="entry name" value="Tscrpt_reg_Rrf2"/>
</dbReference>
<dbReference type="PANTHER" id="PTHR33221:SF15">
    <property type="entry name" value="HTH-TYPE TRANSCRIPTIONAL REGULATOR YWGB-RELATED"/>
    <property type="match status" value="1"/>
</dbReference>
<dbReference type="InterPro" id="IPR036388">
    <property type="entry name" value="WH-like_DNA-bd_sf"/>
</dbReference>
<dbReference type="InterPro" id="IPR036390">
    <property type="entry name" value="WH_DNA-bd_sf"/>
</dbReference>
<comment type="caution">
    <text evidence="1">The sequence shown here is derived from an EMBL/GenBank/DDBJ whole genome shotgun (WGS) entry which is preliminary data.</text>
</comment>
<sequence length="161" mass="17049">MKRDSRLSDVLHVLLHMAEAGGPVTSEVLAKAMGSHPVVVRRTLAGLRRQGHVRSEKGHGGGWSLACDLAQVTLRDIHEALGAPDLVALGHRTEAPGCLVEQAVNAALDRAAREAEALLLARLGEVTLAALSADFHRRLAACGGPGESERTTYDMEVVHGD</sequence>
<organism evidence="1 2">
    <name type="scientific">Marinibaculum pumilum</name>
    <dbReference type="NCBI Taxonomy" id="1766165"/>
    <lineage>
        <taxon>Bacteria</taxon>
        <taxon>Pseudomonadati</taxon>
        <taxon>Pseudomonadota</taxon>
        <taxon>Alphaproteobacteria</taxon>
        <taxon>Rhodospirillales</taxon>
        <taxon>Rhodospirillaceae</taxon>
        <taxon>Marinibaculum</taxon>
    </lineage>
</organism>
<evidence type="ECO:0000313" key="1">
    <source>
        <dbReference type="EMBL" id="MFC3231195.1"/>
    </source>
</evidence>
<keyword evidence="2" id="KW-1185">Reference proteome</keyword>
<reference evidence="2" key="1">
    <citation type="journal article" date="2019" name="Int. J. Syst. Evol. Microbiol.">
        <title>The Global Catalogue of Microorganisms (GCM) 10K type strain sequencing project: providing services to taxonomists for standard genome sequencing and annotation.</title>
        <authorList>
            <consortium name="The Broad Institute Genomics Platform"/>
            <consortium name="The Broad Institute Genome Sequencing Center for Infectious Disease"/>
            <person name="Wu L."/>
            <person name="Ma J."/>
        </authorList>
    </citation>
    <scope>NUCLEOTIDE SEQUENCE [LARGE SCALE GENOMIC DNA]</scope>
    <source>
        <strain evidence="2">KCTC 42964</strain>
    </source>
</reference>